<dbReference type="CTD" id="6758418"/>
<dbReference type="InterPro" id="IPR018791">
    <property type="entry name" value="UV_resistance/autophagy_Atg14"/>
</dbReference>
<dbReference type="GO" id="GO:0009267">
    <property type="term" value="P:cellular response to starvation"/>
    <property type="evidence" value="ECO:0000318"/>
    <property type="project" value="GO_Central"/>
</dbReference>
<dbReference type="OrthoDB" id="16772at2759"/>
<dbReference type="PANTHER" id="PTHR13664">
    <property type="entry name" value="BECLIN 1-ASSOCIATED AUTOPHAGY-RELATED KEY REGULATOR"/>
    <property type="match status" value="1"/>
</dbReference>
<dbReference type="GO" id="GO:0043495">
    <property type="term" value="F:protein-membrane adaptor activity"/>
    <property type="evidence" value="ECO:0000318"/>
    <property type="project" value="GO_Central"/>
</dbReference>
<dbReference type="GO" id="GO:0005776">
    <property type="term" value="C:autophagosome"/>
    <property type="evidence" value="ECO:0000318"/>
    <property type="project" value="GO_Central"/>
</dbReference>
<keyword evidence="1" id="KW-0175">Coiled coil</keyword>
<keyword evidence="3" id="KW-1185">Reference proteome</keyword>
<evidence type="ECO:0008006" key="4">
    <source>
        <dbReference type="Google" id="ProtNLM"/>
    </source>
</evidence>
<dbReference type="EMBL" id="DS985261">
    <property type="protein sequence ID" value="EDV20307.1"/>
    <property type="molecule type" value="Genomic_DNA"/>
</dbReference>
<dbReference type="STRING" id="10228.B3SAG3"/>
<gene>
    <name evidence="2" type="ORF">TRIADDRAFT_61249</name>
</gene>
<dbReference type="AlphaFoldDB" id="B3SAG3"/>
<dbReference type="KEGG" id="tad:TRIADDRAFT_61249"/>
<dbReference type="GeneID" id="6758418"/>
<dbReference type="GO" id="GO:0016240">
    <property type="term" value="P:autophagosome membrane docking"/>
    <property type="evidence" value="ECO:0000318"/>
    <property type="project" value="GO_Central"/>
</dbReference>
<dbReference type="GO" id="GO:0035014">
    <property type="term" value="F:phosphatidylinositol 3-kinase regulator activity"/>
    <property type="evidence" value="ECO:0000318"/>
    <property type="project" value="GO_Central"/>
</dbReference>
<dbReference type="PhylomeDB" id="B3SAG3"/>
<proteinExistence type="predicted"/>
<dbReference type="InParanoid" id="B3SAG3"/>
<dbReference type="GO" id="GO:0035032">
    <property type="term" value="C:phosphatidylinositol 3-kinase complex, class III"/>
    <property type="evidence" value="ECO:0000318"/>
    <property type="project" value="GO_Central"/>
</dbReference>
<dbReference type="OMA" id="LCYSEFC"/>
<accession>B3SAG3</accession>
<name>B3SAG3_TRIAD</name>
<reference evidence="2 3" key="1">
    <citation type="journal article" date="2008" name="Nature">
        <title>The Trichoplax genome and the nature of placozoans.</title>
        <authorList>
            <person name="Srivastava M."/>
            <person name="Begovic E."/>
            <person name="Chapman J."/>
            <person name="Putnam N.H."/>
            <person name="Hellsten U."/>
            <person name="Kawashima T."/>
            <person name="Kuo A."/>
            <person name="Mitros T."/>
            <person name="Salamov A."/>
            <person name="Carpenter M.L."/>
            <person name="Signorovitch A.Y."/>
            <person name="Moreno M.A."/>
            <person name="Kamm K."/>
            <person name="Grimwood J."/>
            <person name="Schmutz J."/>
            <person name="Shapiro H."/>
            <person name="Grigoriev I.V."/>
            <person name="Buss L.W."/>
            <person name="Schierwater B."/>
            <person name="Dellaporta S.L."/>
            <person name="Rokhsar D.S."/>
        </authorList>
    </citation>
    <scope>NUCLEOTIDE SEQUENCE [LARGE SCALE GENOMIC DNA]</scope>
    <source>
        <strain evidence="2 3">Grell-BS-1999</strain>
    </source>
</reference>
<evidence type="ECO:0000313" key="2">
    <source>
        <dbReference type="EMBL" id="EDV20307.1"/>
    </source>
</evidence>
<dbReference type="Pfam" id="PF10186">
    <property type="entry name" value="ATG14"/>
    <property type="match status" value="1"/>
</dbReference>
<dbReference type="FunCoup" id="B3SAG3">
    <property type="interactions" value="1597"/>
</dbReference>
<dbReference type="GO" id="GO:0097629">
    <property type="term" value="C:extrinsic component of omegasome membrane"/>
    <property type="evidence" value="ECO:0000318"/>
    <property type="project" value="GO_Central"/>
</dbReference>
<dbReference type="GO" id="GO:0000045">
    <property type="term" value="P:autophagosome assembly"/>
    <property type="evidence" value="ECO:0000318"/>
    <property type="project" value="GO_Central"/>
</dbReference>
<organism evidence="2 3">
    <name type="scientific">Trichoplax adhaerens</name>
    <name type="common">Trichoplax reptans</name>
    <dbReference type="NCBI Taxonomy" id="10228"/>
    <lineage>
        <taxon>Eukaryota</taxon>
        <taxon>Metazoa</taxon>
        <taxon>Placozoa</taxon>
        <taxon>Uniplacotomia</taxon>
        <taxon>Trichoplacea</taxon>
        <taxon>Trichoplacidae</taxon>
        <taxon>Trichoplax</taxon>
    </lineage>
</organism>
<dbReference type="PANTHER" id="PTHR13664:SF0">
    <property type="entry name" value="BECLIN 1-ASSOCIATED AUTOPHAGY-RELATED KEY REGULATOR"/>
    <property type="match status" value="1"/>
</dbReference>
<sequence>MEQQHSISIQSHLTCPVCFRMRERFICTHCSRYTGPDQTSESFNDKLLRYQQKFQLKNNLSERINQTLMKHEIALSTKNQILEKQHRIQCLKALYHCNRKETETVRKEVKKLYSNIELMKKNGKMWKKFLRKYKAKLNSKIVNASQSKINLEKLSTELYNIRCKNARALVRDLFPIRHIPAKLLSSDLNPIRTKSAEDNVIQRSACDRSHADDKGFDACDDNCSLSDEQLWDLVEASNTVYVNGKWVSLHDDNDDKHSVLGAMLPTNGDYQAYFVWTTEVPALLENPAYHINAAFLYTTQLVNILSMYLDTNLPYKLCYSEFSDMIFDRQKFDTAVSKLNYNVLYLCSLQYQKSYELISTEILKNLRLCIDPDNDCLGRQNIYELDPNTYFLLDTCTDSNIDLAKNQDELTQSTEIDSDDVEMSWINSASPAGNEIKELMTDSPHDELNSGDISADESLASASSLVFSAAALVKYWWQYATNE</sequence>
<dbReference type="HOGENOM" id="CLU_046719_1_0_1"/>
<dbReference type="eggNOG" id="KOG4398">
    <property type="taxonomic scope" value="Eukaryota"/>
</dbReference>
<dbReference type="GO" id="GO:0000423">
    <property type="term" value="P:mitophagy"/>
    <property type="evidence" value="ECO:0000318"/>
    <property type="project" value="GO_Central"/>
</dbReference>
<dbReference type="GO" id="GO:0097632">
    <property type="term" value="C:extrinsic component of phagophore assembly site membrane"/>
    <property type="evidence" value="ECO:0000318"/>
    <property type="project" value="GO_Central"/>
</dbReference>
<dbReference type="Proteomes" id="UP000009022">
    <property type="component" value="Unassembled WGS sequence"/>
</dbReference>
<protein>
    <recommendedName>
        <fullName evidence="4">Beclin 1-associated autophagy-related key regulator</fullName>
    </recommendedName>
</protein>
<evidence type="ECO:0000313" key="3">
    <source>
        <dbReference type="Proteomes" id="UP000009022"/>
    </source>
</evidence>
<evidence type="ECO:0000256" key="1">
    <source>
        <dbReference type="ARBA" id="ARBA00023054"/>
    </source>
</evidence>
<dbReference type="RefSeq" id="XP_002117257.1">
    <property type="nucleotide sequence ID" value="XM_002117221.1"/>
</dbReference>